<reference evidence="2 3" key="1">
    <citation type="submission" date="2024-05" db="EMBL/GenBank/DDBJ databases">
        <authorList>
            <person name="Wallberg A."/>
        </authorList>
    </citation>
    <scope>NUCLEOTIDE SEQUENCE [LARGE SCALE GENOMIC DNA]</scope>
</reference>
<feature type="non-terminal residue" evidence="2">
    <location>
        <position position="1"/>
    </location>
</feature>
<dbReference type="Proteomes" id="UP001497623">
    <property type="component" value="Unassembled WGS sequence"/>
</dbReference>
<evidence type="ECO:0000256" key="1">
    <source>
        <dbReference type="SAM" id="MobiDB-lite"/>
    </source>
</evidence>
<dbReference type="EMBL" id="CAXKWB010044373">
    <property type="protein sequence ID" value="CAL4160542.1"/>
    <property type="molecule type" value="Genomic_DNA"/>
</dbReference>
<sequence length="105" mass="11436">GGPSQFPWGGTRTSPEDYFPPDPSAPGDKMTTNGTGVILNHTAPPPQDTSLKQAKANKASNSRWSLFPSNTKDSKMDSLVQQLDLYSKQGIPQQPVYQNLLHTHS</sequence>
<proteinExistence type="predicted"/>
<comment type="caution">
    <text evidence="2">The sequence shown here is derived from an EMBL/GenBank/DDBJ whole genome shotgun (WGS) entry which is preliminary data.</text>
</comment>
<feature type="non-terminal residue" evidence="2">
    <location>
        <position position="105"/>
    </location>
</feature>
<feature type="compositionally biased region" description="Polar residues" evidence="1">
    <location>
        <begin position="48"/>
        <end position="71"/>
    </location>
</feature>
<accession>A0AAV2S598</accession>
<dbReference type="AlphaFoldDB" id="A0AAV2S598"/>
<name>A0AAV2S598_MEGNR</name>
<evidence type="ECO:0000313" key="2">
    <source>
        <dbReference type="EMBL" id="CAL4160542.1"/>
    </source>
</evidence>
<organism evidence="2 3">
    <name type="scientific">Meganyctiphanes norvegica</name>
    <name type="common">Northern krill</name>
    <name type="synonym">Thysanopoda norvegica</name>
    <dbReference type="NCBI Taxonomy" id="48144"/>
    <lineage>
        <taxon>Eukaryota</taxon>
        <taxon>Metazoa</taxon>
        <taxon>Ecdysozoa</taxon>
        <taxon>Arthropoda</taxon>
        <taxon>Crustacea</taxon>
        <taxon>Multicrustacea</taxon>
        <taxon>Malacostraca</taxon>
        <taxon>Eumalacostraca</taxon>
        <taxon>Eucarida</taxon>
        <taxon>Euphausiacea</taxon>
        <taxon>Euphausiidae</taxon>
        <taxon>Meganyctiphanes</taxon>
    </lineage>
</organism>
<keyword evidence="3" id="KW-1185">Reference proteome</keyword>
<feature type="region of interest" description="Disordered" evidence="1">
    <location>
        <begin position="1"/>
        <end position="75"/>
    </location>
</feature>
<protein>
    <submittedName>
        <fullName evidence="2">Uncharacterized protein</fullName>
    </submittedName>
</protein>
<gene>
    <name evidence="2" type="ORF">MNOR_LOCUS32502</name>
</gene>
<evidence type="ECO:0000313" key="3">
    <source>
        <dbReference type="Proteomes" id="UP001497623"/>
    </source>
</evidence>